<gene>
    <name evidence="2" type="ORF">Ciccas_005413</name>
</gene>
<feature type="region of interest" description="Disordered" evidence="1">
    <location>
        <begin position="486"/>
        <end position="509"/>
    </location>
</feature>
<accession>A0ABD2Q9M2</accession>
<organism evidence="2 3">
    <name type="scientific">Cichlidogyrus casuarinus</name>
    <dbReference type="NCBI Taxonomy" id="1844966"/>
    <lineage>
        <taxon>Eukaryota</taxon>
        <taxon>Metazoa</taxon>
        <taxon>Spiralia</taxon>
        <taxon>Lophotrochozoa</taxon>
        <taxon>Platyhelminthes</taxon>
        <taxon>Monogenea</taxon>
        <taxon>Monopisthocotylea</taxon>
        <taxon>Dactylogyridea</taxon>
        <taxon>Ancyrocephalidae</taxon>
        <taxon>Cichlidogyrus</taxon>
    </lineage>
</organism>
<dbReference type="EMBL" id="JBJKFK010000634">
    <property type="protein sequence ID" value="KAL3315937.1"/>
    <property type="molecule type" value="Genomic_DNA"/>
</dbReference>
<dbReference type="AlphaFoldDB" id="A0ABD2Q9M2"/>
<comment type="caution">
    <text evidence="2">The sequence shown here is derived from an EMBL/GenBank/DDBJ whole genome shotgun (WGS) entry which is preliminary data.</text>
</comment>
<evidence type="ECO:0008006" key="4">
    <source>
        <dbReference type="Google" id="ProtNLM"/>
    </source>
</evidence>
<evidence type="ECO:0000313" key="3">
    <source>
        <dbReference type="Proteomes" id="UP001626550"/>
    </source>
</evidence>
<proteinExistence type="predicted"/>
<dbReference type="Proteomes" id="UP001626550">
    <property type="component" value="Unassembled WGS sequence"/>
</dbReference>
<name>A0ABD2Q9M2_9PLAT</name>
<evidence type="ECO:0000256" key="1">
    <source>
        <dbReference type="SAM" id="MobiDB-lite"/>
    </source>
</evidence>
<protein>
    <recommendedName>
        <fullName evidence="4">RBD domain-containing protein</fullName>
    </recommendedName>
</protein>
<feature type="region of interest" description="Disordered" evidence="1">
    <location>
        <begin position="257"/>
        <end position="286"/>
    </location>
</feature>
<sequence length="660" mass="74349">MNNRSIPVIKLSDIDGCFLFTVYIPDKDQFYLVKGADPSISCSDLAINLCKCLSFSPVDYCLQIPENDLIHDNLIEWRPAKPSGSLYESLNHHGKKSDICLPRLVKLTKRDPFDETSENKNKRKVKTKIKTGTQALYEFGDRIIIHLPGAETLFIRGHFDKPIIQAVLKLTESRQINLNEFSAVNPFSKQELDPLKTFGEEQVFEFQLIPSSNSNIRKTLETLTLKKPSSPSPAEVKEFFSPTATLTSYSEPTKLTSSVVSTVKASEEPRKRKAPKPPSIASTSKDVDSSFYSDLVSEGIKVPVNRGIGSRAVVAIDGLLCLLKRGNKKNKPKLQKQEMKLDEDLRSEVDVDAVSKSVHFQESFDSAIPDIPSCSNSLQKSDRVTPIVSKTVPAVEFEDQNQSEEEEEQEMHYAKEEQLPRLALDEVEAILEGTLEEPMIENLSPQKDTIEKVTSTNVMVASSVEDESYGSLKILQQYNAATGRASKPLPTFSEPATLPKPGNSAEREKNARLQRYSLRSEKIAHDYTPILMQEPCSFTNRGADARIDRSKEESCLRPSVVRMAEKMYLNKSLSDFDSGLSMSSVNLIRPRQSVGALQYNQEEQFKFTLRENWERRQKRSTSYANIHCSCQCLKDDWLSAYRRAPAPIFDSTKKPIQLEL</sequence>
<keyword evidence="3" id="KW-1185">Reference proteome</keyword>
<reference evidence="2 3" key="1">
    <citation type="submission" date="2024-11" db="EMBL/GenBank/DDBJ databases">
        <title>Adaptive evolution of stress response genes in parasites aligns with host niche diversity.</title>
        <authorList>
            <person name="Hahn C."/>
            <person name="Resl P."/>
        </authorList>
    </citation>
    <scope>NUCLEOTIDE SEQUENCE [LARGE SCALE GENOMIC DNA]</scope>
    <source>
        <strain evidence="2">EGGRZ-B1_66</strain>
        <tissue evidence="2">Body</tissue>
    </source>
</reference>
<evidence type="ECO:0000313" key="2">
    <source>
        <dbReference type="EMBL" id="KAL3315937.1"/>
    </source>
</evidence>